<gene>
    <name evidence="2" type="ORF">OSB04_007794</name>
</gene>
<dbReference type="EMBL" id="JARYMX010000002">
    <property type="protein sequence ID" value="KAJ9562634.1"/>
    <property type="molecule type" value="Genomic_DNA"/>
</dbReference>
<name>A0AA38TKK3_9ASTR</name>
<keyword evidence="1" id="KW-1133">Transmembrane helix</keyword>
<evidence type="ECO:0000313" key="2">
    <source>
        <dbReference type="EMBL" id="KAJ9562634.1"/>
    </source>
</evidence>
<comment type="caution">
    <text evidence="2">The sequence shown here is derived from an EMBL/GenBank/DDBJ whole genome shotgun (WGS) entry which is preliminary data.</text>
</comment>
<feature type="transmembrane region" description="Helical" evidence="1">
    <location>
        <begin position="12"/>
        <end position="35"/>
    </location>
</feature>
<evidence type="ECO:0000313" key="3">
    <source>
        <dbReference type="Proteomes" id="UP001172457"/>
    </source>
</evidence>
<keyword evidence="3" id="KW-1185">Reference proteome</keyword>
<protein>
    <submittedName>
        <fullName evidence="2">Uncharacterized protein</fullName>
    </submittedName>
</protein>
<keyword evidence="1" id="KW-0472">Membrane</keyword>
<dbReference type="Proteomes" id="UP001172457">
    <property type="component" value="Chromosome 2"/>
</dbReference>
<feature type="transmembrane region" description="Helical" evidence="1">
    <location>
        <begin position="290"/>
        <end position="312"/>
    </location>
</feature>
<feature type="transmembrane region" description="Helical" evidence="1">
    <location>
        <begin position="419"/>
        <end position="438"/>
    </location>
</feature>
<evidence type="ECO:0000256" key="1">
    <source>
        <dbReference type="SAM" id="Phobius"/>
    </source>
</evidence>
<keyword evidence="1" id="KW-0812">Transmembrane</keyword>
<sequence length="814" mass="90448">MGRGKAETPSGTTAWGIFFCWYYTSSLHVCLLICVQHANSVSLKNFNKDERIASVDHHCTDGGKNNSKLKPHAFHNLFKIILLVPFGCGWTEFTRHVVVAVEACLLKSARFDKKFNGLDQHKKIISMNDNYYVNAGVLGHLFLQQAHRFNQNLPLQIPFNSGDNEANKDVGGSAWKTKMTQVASEKKDSSWGAGSSGVKTMMQDGEGQTMILEVVQLHGGNAGATKTDESKLKKILQFGNQIFGNDFFLLTATRKSKLVKGVKQKPFIHHLFSQRNTTWMIDRKNDPLQWWFGASAIWDGLGYDFLISFLLLHLQPGTGFTRVCPDYILGNFYRELKHAPLGLILSDQQLACGPPHNGYFDTKHHGSNIKITILNSISLSSNLIPYPAVLGGWFGVGHCGFIEITMCRNTSLDNGSAKVFGSVFCAVVVVLWILVSLMENGDTFGISFTLTLRCKGTLFLTANSDDENGRVVGIAGRSSALMCSSLPLSCQHFGLVDAKHCGPTVKITISGWKIPPQMVLPWVNGCKFFEFVVNDFGKRSEVLLVASFSDDVLGIIDMYIFFLAVSRVLEMQGFTCIAGGAICDVPFIFRSITPNVRGLPKRLRQFGSNFQISSFPMSHMVGLFLDITYILVTTAGWLGSGGLPSSLYVKSTFLVHNCFLFSFLFPMSEIPKGCKESLSSQEVLTELIGYLFLPKDRDYRTMHGAWHKMRLHHYHMAYTRHRTNERLPRTHACITPWPYRASKGGPLIYRCSGPANAGPRVQPQPLTGMGGDPVYDWTSPRTGVVEDGFNNYITFCVKHVIVRHCPQVPTVAPG</sequence>
<accession>A0AA38TKK3</accession>
<dbReference type="AlphaFoldDB" id="A0AA38TKK3"/>
<reference evidence="2" key="1">
    <citation type="submission" date="2023-03" db="EMBL/GenBank/DDBJ databases">
        <title>Chromosome-scale reference genome and RAD-based genetic map of yellow starthistle (Centaurea solstitialis) reveal putative structural variation and QTLs associated with invader traits.</title>
        <authorList>
            <person name="Reatini B."/>
            <person name="Cang F.A."/>
            <person name="Jiang Q."/>
            <person name="Mckibben M.T.W."/>
            <person name="Barker M.S."/>
            <person name="Rieseberg L.H."/>
            <person name="Dlugosch K.M."/>
        </authorList>
    </citation>
    <scope>NUCLEOTIDE SEQUENCE</scope>
    <source>
        <strain evidence="2">CAN-66</strain>
        <tissue evidence="2">Leaf</tissue>
    </source>
</reference>
<proteinExistence type="predicted"/>
<organism evidence="2 3">
    <name type="scientific">Centaurea solstitialis</name>
    <name type="common">yellow star-thistle</name>
    <dbReference type="NCBI Taxonomy" id="347529"/>
    <lineage>
        <taxon>Eukaryota</taxon>
        <taxon>Viridiplantae</taxon>
        <taxon>Streptophyta</taxon>
        <taxon>Embryophyta</taxon>
        <taxon>Tracheophyta</taxon>
        <taxon>Spermatophyta</taxon>
        <taxon>Magnoliopsida</taxon>
        <taxon>eudicotyledons</taxon>
        <taxon>Gunneridae</taxon>
        <taxon>Pentapetalae</taxon>
        <taxon>asterids</taxon>
        <taxon>campanulids</taxon>
        <taxon>Asterales</taxon>
        <taxon>Asteraceae</taxon>
        <taxon>Carduoideae</taxon>
        <taxon>Cardueae</taxon>
        <taxon>Centaureinae</taxon>
        <taxon>Centaurea</taxon>
    </lineage>
</organism>